<organism evidence="4 5">
    <name type="scientific">Rhodoplanes elegans</name>
    <dbReference type="NCBI Taxonomy" id="29408"/>
    <lineage>
        <taxon>Bacteria</taxon>
        <taxon>Pseudomonadati</taxon>
        <taxon>Pseudomonadota</taxon>
        <taxon>Alphaproteobacteria</taxon>
        <taxon>Hyphomicrobiales</taxon>
        <taxon>Nitrobacteraceae</taxon>
        <taxon>Rhodoplanes</taxon>
    </lineage>
</organism>
<dbReference type="Gene3D" id="2.40.420.20">
    <property type="match status" value="1"/>
</dbReference>
<dbReference type="PANTHER" id="PTHR30469">
    <property type="entry name" value="MULTIDRUG RESISTANCE PROTEIN MDTA"/>
    <property type="match status" value="1"/>
</dbReference>
<name>A0A327KII1_9BRAD</name>
<dbReference type="PANTHER" id="PTHR30469:SF15">
    <property type="entry name" value="HLYD FAMILY OF SECRETION PROTEINS"/>
    <property type="match status" value="1"/>
</dbReference>
<sequence length="316" mass="33372">MTRSVVGTGSVAAWQQLTVAAEIAGLRIVEVTVDEGDRVTAGQVLARFEDAILQAQHAQYEAAALEAEANAQNAQAELRRAQELQASRNIAEATFQQRQMTARATEARLGMIRAQRDEVKARIAQTVVRAPTDGVIAKRTALVGTVSSVGAELFKMIRDGRVELQAQVPELDLTSVAVGQPVKVVHGDTAVAGRVRLVAPVVDPATRLGTVYVALPSDSGLRPGMFANAEIATGSAEVLAVPQEALVFRDGRPAAFAVGPDGRVAVKLLDTGTRQDGWVEVRGGLGRGERIVFAGAGFLNDGDLVRIDSADARPPE</sequence>
<evidence type="ECO:0000256" key="2">
    <source>
        <dbReference type="SAM" id="Coils"/>
    </source>
</evidence>
<keyword evidence="5" id="KW-1185">Reference proteome</keyword>
<comment type="caution">
    <text evidence="4">The sequence shown here is derived from an EMBL/GenBank/DDBJ whole genome shotgun (WGS) entry which is preliminary data.</text>
</comment>
<feature type="domain" description="CusB-like beta-barrel" evidence="3">
    <location>
        <begin position="164"/>
        <end position="233"/>
    </location>
</feature>
<proteinExistence type="inferred from homology"/>
<dbReference type="AlphaFoldDB" id="A0A327KII1"/>
<accession>A0A327KII1</accession>
<dbReference type="Pfam" id="PF25954">
    <property type="entry name" value="Beta-barrel_RND_2"/>
    <property type="match status" value="1"/>
</dbReference>
<dbReference type="Gene3D" id="2.40.50.100">
    <property type="match status" value="1"/>
</dbReference>
<dbReference type="NCBIfam" id="TIGR01730">
    <property type="entry name" value="RND_mfp"/>
    <property type="match status" value="1"/>
</dbReference>
<dbReference type="Gene3D" id="1.10.287.470">
    <property type="entry name" value="Helix hairpin bin"/>
    <property type="match status" value="1"/>
</dbReference>
<evidence type="ECO:0000313" key="4">
    <source>
        <dbReference type="EMBL" id="RAI37904.1"/>
    </source>
</evidence>
<dbReference type="InterPro" id="IPR006143">
    <property type="entry name" value="RND_pump_MFP"/>
</dbReference>
<dbReference type="Gene3D" id="2.40.30.170">
    <property type="match status" value="1"/>
</dbReference>
<gene>
    <name evidence="4" type="ORF">CH338_14545</name>
</gene>
<feature type="coiled-coil region" evidence="2">
    <location>
        <begin position="55"/>
        <end position="84"/>
    </location>
</feature>
<keyword evidence="2" id="KW-0175">Coiled coil</keyword>
<dbReference type="GO" id="GO:1990281">
    <property type="term" value="C:efflux pump complex"/>
    <property type="evidence" value="ECO:0007669"/>
    <property type="project" value="TreeGrafter"/>
</dbReference>
<evidence type="ECO:0000259" key="3">
    <source>
        <dbReference type="Pfam" id="PF25954"/>
    </source>
</evidence>
<protein>
    <recommendedName>
        <fullName evidence="3">CusB-like beta-barrel domain-containing protein</fullName>
    </recommendedName>
</protein>
<evidence type="ECO:0000313" key="5">
    <source>
        <dbReference type="Proteomes" id="UP000248863"/>
    </source>
</evidence>
<evidence type="ECO:0000256" key="1">
    <source>
        <dbReference type="ARBA" id="ARBA00009477"/>
    </source>
</evidence>
<dbReference type="Proteomes" id="UP000248863">
    <property type="component" value="Unassembled WGS sequence"/>
</dbReference>
<comment type="similarity">
    <text evidence="1">Belongs to the membrane fusion protein (MFP) (TC 8.A.1) family.</text>
</comment>
<dbReference type="GO" id="GO:0015562">
    <property type="term" value="F:efflux transmembrane transporter activity"/>
    <property type="evidence" value="ECO:0007669"/>
    <property type="project" value="TreeGrafter"/>
</dbReference>
<dbReference type="EMBL" id="NPEU01000155">
    <property type="protein sequence ID" value="RAI37904.1"/>
    <property type="molecule type" value="Genomic_DNA"/>
</dbReference>
<dbReference type="SUPFAM" id="SSF111369">
    <property type="entry name" value="HlyD-like secretion proteins"/>
    <property type="match status" value="1"/>
</dbReference>
<dbReference type="InterPro" id="IPR058792">
    <property type="entry name" value="Beta-barrel_RND_2"/>
</dbReference>
<reference evidence="4 5" key="1">
    <citation type="submission" date="2017-07" db="EMBL/GenBank/DDBJ databases">
        <title>Draft Genome Sequences of Select Purple Nonsulfur Bacteria.</title>
        <authorList>
            <person name="Lasarre B."/>
            <person name="Mckinlay J.B."/>
        </authorList>
    </citation>
    <scope>NUCLEOTIDE SEQUENCE [LARGE SCALE GENOMIC DNA]</scope>
    <source>
        <strain evidence="4 5">DSM 11907</strain>
    </source>
</reference>